<evidence type="ECO:0000313" key="2">
    <source>
        <dbReference type="EMBL" id="SDK67626.1"/>
    </source>
</evidence>
<dbReference type="InterPro" id="IPR011250">
    <property type="entry name" value="OMP/PagP_B-barrel"/>
</dbReference>
<dbReference type="SUPFAM" id="SSF56925">
    <property type="entry name" value="OMPA-like"/>
    <property type="match status" value="1"/>
</dbReference>
<feature type="domain" description="DUF6089" evidence="1">
    <location>
        <begin position="69"/>
        <end position="260"/>
    </location>
</feature>
<dbReference type="InterPro" id="IPR045743">
    <property type="entry name" value="DUF6089"/>
</dbReference>
<dbReference type="STRING" id="1075417.SAMN05421823_103257"/>
<name>A0A1G9DUU2_9BACT</name>
<accession>A0A1G9DUU2</accession>
<sequence length="368" mass="41201">MLTFGFSQVANVKWNMKKLFLLLVLFVGMFALDFEAQAQQRRRQTVMRRQSRRISTFTSRVKFAAVKRYATVGVSVGAANYFGDLVPRTSVISTDFSLTRPSIGIYATKRIHPHVEVGGSFSWIRISGSDFRSQDPDDPVAKYRYLRNLHFRNDVKELSLFASYDLIGNNSVYIRRAPLNPYVFGGIGVYLHEPRAKAPEEFGGKWEALRPLRTEGQTSPYSSIQLDIPLGIGVKYAVATNFDLAFEIGYRINFTDYLDDVSTFFPDPADLPSDLARAMSYRSGEANDILSGDPRNLDAVMPGNFTVVTNPDFPSAQYIVVKSSKGNAETQGYGPGSIRGNQGKDFFIVTALKLRYIIANRGTAPKFR</sequence>
<evidence type="ECO:0000313" key="3">
    <source>
        <dbReference type="Proteomes" id="UP000198510"/>
    </source>
</evidence>
<dbReference type="OrthoDB" id="654178at2"/>
<organism evidence="2 3">
    <name type="scientific">Catalinimonas alkaloidigena</name>
    <dbReference type="NCBI Taxonomy" id="1075417"/>
    <lineage>
        <taxon>Bacteria</taxon>
        <taxon>Pseudomonadati</taxon>
        <taxon>Bacteroidota</taxon>
        <taxon>Cytophagia</taxon>
        <taxon>Cytophagales</taxon>
        <taxon>Catalimonadaceae</taxon>
        <taxon>Catalinimonas</taxon>
    </lineage>
</organism>
<protein>
    <submittedName>
        <fullName evidence="2">Outer membrane protein beta-barrel domain-containing protein</fullName>
    </submittedName>
</protein>
<dbReference type="EMBL" id="FNFO01000003">
    <property type="protein sequence ID" value="SDK67626.1"/>
    <property type="molecule type" value="Genomic_DNA"/>
</dbReference>
<dbReference type="AlphaFoldDB" id="A0A1G9DUU2"/>
<dbReference type="Proteomes" id="UP000198510">
    <property type="component" value="Unassembled WGS sequence"/>
</dbReference>
<gene>
    <name evidence="2" type="ORF">SAMN05421823_103257</name>
</gene>
<keyword evidence="3" id="KW-1185">Reference proteome</keyword>
<dbReference type="Pfam" id="PF19573">
    <property type="entry name" value="DUF6089"/>
    <property type="match status" value="1"/>
</dbReference>
<evidence type="ECO:0000259" key="1">
    <source>
        <dbReference type="Pfam" id="PF19573"/>
    </source>
</evidence>
<reference evidence="2 3" key="1">
    <citation type="submission" date="2016-10" db="EMBL/GenBank/DDBJ databases">
        <authorList>
            <person name="de Groot N.N."/>
        </authorList>
    </citation>
    <scope>NUCLEOTIDE SEQUENCE [LARGE SCALE GENOMIC DNA]</scope>
    <source>
        <strain evidence="2 3">DSM 25186</strain>
    </source>
</reference>
<proteinExistence type="predicted"/>